<dbReference type="EMBL" id="JAFBDT010000006">
    <property type="protein sequence ID" value="MBM7561558.1"/>
    <property type="molecule type" value="Genomic_DNA"/>
</dbReference>
<reference evidence="8 9" key="1">
    <citation type="submission" date="2021-01" db="EMBL/GenBank/DDBJ databases">
        <title>Genomic Encyclopedia of Type Strains, Phase IV (KMG-IV): sequencing the most valuable type-strain genomes for metagenomic binning, comparative biology and taxonomic classification.</title>
        <authorList>
            <person name="Goeker M."/>
        </authorList>
    </citation>
    <scope>NUCLEOTIDE SEQUENCE [LARGE SCALE GENOMIC DNA]</scope>
    <source>
        <strain evidence="8 9">DSM 24436</strain>
    </source>
</reference>
<evidence type="ECO:0000256" key="6">
    <source>
        <dbReference type="ARBA" id="ARBA00023136"/>
    </source>
</evidence>
<feature type="transmembrane region" description="Helical" evidence="7">
    <location>
        <begin position="140"/>
        <end position="163"/>
    </location>
</feature>
<dbReference type="PANTHER" id="PTHR43663:SF1">
    <property type="entry name" value="CHROMATE TRANSPORTER"/>
    <property type="match status" value="1"/>
</dbReference>
<dbReference type="InterPro" id="IPR052518">
    <property type="entry name" value="CHR_Transporter"/>
</dbReference>
<keyword evidence="4 7" id="KW-0812">Transmembrane</keyword>
<sequence>MKLIFFLFEFLKIGLFTYGGGLAMIPILRDISIENAWLTDSHFTDLIAISQSTPGPIAINMATYIGYREFGVLGALLASIVIIAPAFILAILLGKFLSKFNRHPAVQAAFVGLKATVIGLVGTSVLQVALVSLYHGDGGVIYRPLEGIDLKALLMFGVFYLLIRKYQKHPLFYIAMGGVISLVFF</sequence>
<feature type="transmembrane region" description="Helical" evidence="7">
    <location>
        <begin position="7"/>
        <end position="28"/>
    </location>
</feature>
<gene>
    <name evidence="8" type="ORF">JOC49_001078</name>
</gene>
<comment type="caution">
    <text evidence="8">The sequence shown here is derived from an EMBL/GenBank/DDBJ whole genome shotgun (WGS) entry which is preliminary data.</text>
</comment>
<evidence type="ECO:0000313" key="9">
    <source>
        <dbReference type="Proteomes" id="UP000767854"/>
    </source>
</evidence>
<name>A0ABS2MQ89_9FIRM</name>
<evidence type="ECO:0000256" key="2">
    <source>
        <dbReference type="ARBA" id="ARBA00005262"/>
    </source>
</evidence>
<dbReference type="RefSeq" id="WP_204663181.1">
    <property type="nucleotide sequence ID" value="NZ_JAFBDT010000006.1"/>
</dbReference>
<dbReference type="InterPro" id="IPR003370">
    <property type="entry name" value="Chromate_transpt"/>
</dbReference>
<keyword evidence="6 7" id="KW-0472">Membrane</keyword>
<evidence type="ECO:0000256" key="5">
    <source>
        <dbReference type="ARBA" id="ARBA00022989"/>
    </source>
</evidence>
<dbReference type="Proteomes" id="UP000767854">
    <property type="component" value="Unassembled WGS sequence"/>
</dbReference>
<evidence type="ECO:0000256" key="3">
    <source>
        <dbReference type="ARBA" id="ARBA00022475"/>
    </source>
</evidence>
<dbReference type="PANTHER" id="PTHR43663">
    <property type="entry name" value="CHROMATE TRANSPORT PROTEIN-RELATED"/>
    <property type="match status" value="1"/>
</dbReference>
<feature type="transmembrane region" description="Helical" evidence="7">
    <location>
        <begin position="105"/>
        <end position="134"/>
    </location>
</feature>
<comment type="similarity">
    <text evidence="2">Belongs to the chromate ion transporter (CHR) (TC 2.A.51) family.</text>
</comment>
<accession>A0ABS2MQ89</accession>
<evidence type="ECO:0000256" key="7">
    <source>
        <dbReference type="SAM" id="Phobius"/>
    </source>
</evidence>
<proteinExistence type="inferred from homology"/>
<keyword evidence="5 7" id="KW-1133">Transmembrane helix</keyword>
<evidence type="ECO:0000256" key="4">
    <source>
        <dbReference type="ARBA" id="ARBA00022692"/>
    </source>
</evidence>
<protein>
    <submittedName>
        <fullName evidence="8">Chromate transporter</fullName>
    </submittedName>
</protein>
<evidence type="ECO:0000256" key="1">
    <source>
        <dbReference type="ARBA" id="ARBA00004651"/>
    </source>
</evidence>
<feature type="transmembrane region" description="Helical" evidence="7">
    <location>
        <begin position="70"/>
        <end position="93"/>
    </location>
</feature>
<keyword evidence="3" id="KW-1003">Cell membrane</keyword>
<keyword evidence="9" id="KW-1185">Reference proteome</keyword>
<comment type="subcellular location">
    <subcellularLocation>
        <location evidence="1">Cell membrane</location>
        <topology evidence="1">Multi-pass membrane protein</topology>
    </subcellularLocation>
</comment>
<dbReference type="Pfam" id="PF02417">
    <property type="entry name" value="Chromate_transp"/>
    <property type="match status" value="1"/>
</dbReference>
<organism evidence="8 9">
    <name type="scientific">Fusibacter tunisiensis</name>
    <dbReference type="NCBI Taxonomy" id="1008308"/>
    <lineage>
        <taxon>Bacteria</taxon>
        <taxon>Bacillati</taxon>
        <taxon>Bacillota</taxon>
        <taxon>Clostridia</taxon>
        <taxon>Eubacteriales</taxon>
        <taxon>Eubacteriales Family XII. Incertae Sedis</taxon>
        <taxon>Fusibacter</taxon>
    </lineage>
</organism>
<evidence type="ECO:0000313" key="8">
    <source>
        <dbReference type="EMBL" id="MBM7561558.1"/>
    </source>
</evidence>